<feature type="region of interest" description="Disordered" evidence="1">
    <location>
        <begin position="62"/>
        <end position="82"/>
    </location>
</feature>
<feature type="region of interest" description="Disordered" evidence="1">
    <location>
        <begin position="202"/>
        <end position="224"/>
    </location>
</feature>
<dbReference type="VEuPathDB" id="FungiDB:PSTT_11218"/>
<evidence type="ECO:0000313" key="2">
    <source>
        <dbReference type="EMBL" id="POW03297.1"/>
    </source>
</evidence>
<name>A0A2S4V1A3_9BASI</name>
<feature type="compositionally biased region" description="Low complexity" evidence="1">
    <location>
        <begin position="257"/>
        <end position="277"/>
    </location>
</feature>
<dbReference type="OrthoDB" id="2503640at2759"/>
<gene>
    <name evidence="2" type="ORF">PSTT_11218</name>
</gene>
<feature type="region of interest" description="Disordered" evidence="1">
    <location>
        <begin position="247"/>
        <end position="277"/>
    </location>
</feature>
<organism evidence="2 3">
    <name type="scientific">Puccinia striiformis</name>
    <dbReference type="NCBI Taxonomy" id="27350"/>
    <lineage>
        <taxon>Eukaryota</taxon>
        <taxon>Fungi</taxon>
        <taxon>Dikarya</taxon>
        <taxon>Basidiomycota</taxon>
        <taxon>Pucciniomycotina</taxon>
        <taxon>Pucciniomycetes</taxon>
        <taxon>Pucciniales</taxon>
        <taxon>Pucciniaceae</taxon>
        <taxon>Puccinia</taxon>
    </lineage>
</organism>
<dbReference type="Proteomes" id="UP000239156">
    <property type="component" value="Unassembled WGS sequence"/>
</dbReference>
<proteinExistence type="predicted"/>
<evidence type="ECO:0000313" key="3">
    <source>
        <dbReference type="Proteomes" id="UP000239156"/>
    </source>
</evidence>
<protein>
    <submittedName>
        <fullName evidence="2">Uncharacterized protein</fullName>
    </submittedName>
</protein>
<reference evidence="2" key="1">
    <citation type="submission" date="2017-12" db="EMBL/GenBank/DDBJ databases">
        <title>Gene loss provides genomic basis for host adaptation in cereal stripe rust fungi.</title>
        <authorList>
            <person name="Xia C."/>
        </authorList>
    </citation>
    <scope>NUCLEOTIDE SEQUENCE [LARGE SCALE GENOMIC DNA]</scope>
    <source>
        <strain evidence="2">93-210</strain>
    </source>
</reference>
<sequence>MNQREIAELYTTISILCDSGLNMVTGSEASVHRSNSSIHQSKELPVSLKRSVDEIMGRVKNEMVGNDPRPRRTPISGTARTMPRSTSLRGWAWIRQWAQSIPLRQQQAKGKKMRMRSWLTSSHPSSTQPNQYILYNNSHSLINITNTFVHRHHPISYSVKPPKLKMLSLNFFCNALRMISVMGPLANAGYVPSYQEPVHFTRSSSLSQSSTSSRTTSTRSFQSSVTSQPAVVIRSFQLSQDGVNCQYRSSAPGQAPQGGIQSTSSSINSSATGSSSAPRMVANLTPYKCHAQCKPATPSSPHKRDCQKIIHTMRSMKHRSLTIEPQNWLYVSYKTCAVVFENSNSQNVAVKYQWNRLADQAHRLQAQCAVGASSTTSGTCFFSSCDVDDSTQHSKSTGQQTNGNNSLSSVENSGIMISFQRTRS</sequence>
<comment type="caution">
    <text evidence="2">The sequence shown here is derived from an EMBL/GenBank/DDBJ whole genome shotgun (WGS) entry which is preliminary data.</text>
</comment>
<evidence type="ECO:0000256" key="1">
    <source>
        <dbReference type="SAM" id="MobiDB-lite"/>
    </source>
</evidence>
<dbReference type="VEuPathDB" id="FungiDB:PSHT_11691"/>
<accession>A0A2S4V1A3</accession>
<dbReference type="EMBL" id="PKSL01000128">
    <property type="protein sequence ID" value="POW03297.1"/>
    <property type="molecule type" value="Genomic_DNA"/>
</dbReference>
<keyword evidence="3" id="KW-1185">Reference proteome</keyword>